<feature type="compositionally biased region" description="Pro residues" evidence="3">
    <location>
        <begin position="1123"/>
        <end position="1141"/>
    </location>
</feature>
<dbReference type="PANTHER" id="PTHR47092">
    <property type="entry name" value="CAT EYE SYNDROME CRITICAL REGION PROTEIN 2"/>
    <property type="match status" value="1"/>
</dbReference>
<feature type="compositionally biased region" description="Basic and acidic residues" evidence="3">
    <location>
        <begin position="862"/>
        <end position="913"/>
    </location>
</feature>
<feature type="domain" description="Bromo" evidence="4">
    <location>
        <begin position="425"/>
        <end position="495"/>
    </location>
</feature>
<feature type="compositionally biased region" description="Low complexity" evidence="3">
    <location>
        <begin position="1027"/>
        <end position="1039"/>
    </location>
</feature>
<feature type="compositionally biased region" description="Polar residues" evidence="3">
    <location>
        <begin position="1089"/>
        <end position="1111"/>
    </location>
</feature>
<feature type="region of interest" description="Disordered" evidence="3">
    <location>
        <begin position="838"/>
        <end position="942"/>
    </location>
</feature>
<feature type="compositionally biased region" description="Basic residues" evidence="3">
    <location>
        <begin position="561"/>
        <end position="571"/>
    </location>
</feature>
<feature type="compositionally biased region" description="Polar residues" evidence="3">
    <location>
        <begin position="1243"/>
        <end position="1268"/>
    </location>
</feature>
<accession>A0A8D8ZHD3</accession>
<dbReference type="Pfam" id="PF00439">
    <property type="entry name" value="Bromodomain"/>
    <property type="match status" value="1"/>
</dbReference>
<dbReference type="PROSITE" id="PS00633">
    <property type="entry name" value="BROMODOMAIN_1"/>
    <property type="match status" value="1"/>
</dbReference>
<dbReference type="GO" id="GO:0090537">
    <property type="term" value="C:CERF complex"/>
    <property type="evidence" value="ECO:0007669"/>
    <property type="project" value="InterPro"/>
</dbReference>
<feature type="compositionally biased region" description="Polar residues" evidence="3">
    <location>
        <begin position="1574"/>
        <end position="1586"/>
    </location>
</feature>
<evidence type="ECO:0000256" key="2">
    <source>
        <dbReference type="PROSITE-ProRule" id="PRU00035"/>
    </source>
</evidence>
<feature type="region of interest" description="Disordered" evidence="3">
    <location>
        <begin position="387"/>
        <end position="409"/>
    </location>
</feature>
<feature type="compositionally biased region" description="Basic and acidic residues" evidence="3">
    <location>
        <begin position="312"/>
        <end position="346"/>
    </location>
</feature>
<keyword evidence="1 2" id="KW-0103">Bromodomain</keyword>
<dbReference type="GO" id="GO:0006338">
    <property type="term" value="P:chromatin remodeling"/>
    <property type="evidence" value="ECO:0007669"/>
    <property type="project" value="InterPro"/>
</dbReference>
<feature type="region of interest" description="Disordered" evidence="3">
    <location>
        <begin position="515"/>
        <end position="648"/>
    </location>
</feature>
<dbReference type="EMBL" id="HBUF01507878">
    <property type="protein sequence ID" value="CAG6746076.1"/>
    <property type="molecule type" value="Transcribed_RNA"/>
</dbReference>
<feature type="compositionally biased region" description="Polar residues" evidence="3">
    <location>
        <begin position="1516"/>
        <end position="1530"/>
    </location>
</feature>
<dbReference type="InterPro" id="IPR018359">
    <property type="entry name" value="Bromodomain_CS"/>
</dbReference>
<feature type="region of interest" description="Disordered" evidence="3">
    <location>
        <begin position="734"/>
        <end position="792"/>
    </location>
</feature>
<feature type="compositionally biased region" description="Pro residues" evidence="3">
    <location>
        <begin position="547"/>
        <end position="560"/>
    </location>
</feature>
<feature type="compositionally biased region" description="Low complexity" evidence="3">
    <location>
        <begin position="1286"/>
        <end position="1300"/>
    </location>
</feature>
<reference evidence="5" key="1">
    <citation type="submission" date="2021-05" db="EMBL/GenBank/DDBJ databases">
        <authorList>
            <person name="Alioto T."/>
            <person name="Alioto T."/>
            <person name="Gomez Garrido J."/>
        </authorList>
    </citation>
    <scope>NUCLEOTIDE SEQUENCE</scope>
</reference>
<feature type="region of interest" description="Disordered" evidence="3">
    <location>
        <begin position="1574"/>
        <end position="1607"/>
    </location>
</feature>
<dbReference type="SMART" id="SM00297">
    <property type="entry name" value="BROMO"/>
    <property type="match status" value="1"/>
</dbReference>
<feature type="compositionally biased region" description="Basic and acidic residues" evidence="3">
    <location>
        <begin position="266"/>
        <end position="304"/>
    </location>
</feature>
<feature type="compositionally biased region" description="Pro residues" evidence="3">
    <location>
        <begin position="744"/>
        <end position="753"/>
    </location>
</feature>
<proteinExistence type="predicted"/>
<feature type="compositionally biased region" description="Pro residues" evidence="3">
    <location>
        <begin position="1211"/>
        <end position="1223"/>
    </location>
</feature>
<evidence type="ECO:0000256" key="3">
    <source>
        <dbReference type="SAM" id="MobiDB-lite"/>
    </source>
</evidence>
<feature type="compositionally biased region" description="Polar residues" evidence="3">
    <location>
        <begin position="1059"/>
        <end position="1070"/>
    </location>
</feature>
<dbReference type="InterPro" id="IPR001487">
    <property type="entry name" value="Bromodomain"/>
</dbReference>
<name>A0A8D8ZHD3_9HEMI</name>
<dbReference type="PANTHER" id="PTHR47092:SF1">
    <property type="entry name" value="CHROMATIN REMODELING REGULATOR CECR2"/>
    <property type="match status" value="1"/>
</dbReference>
<dbReference type="Gene3D" id="1.20.920.10">
    <property type="entry name" value="Bromodomain-like"/>
    <property type="match status" value="1"/>
</dbReference>
<dbReference type="PRINTS" id="PR00503">
    <property type="entry name" value="BROMODOMAIN"/>
</dbReference>
<feature type="region of interest" description="Disordered" evidence="3">
    <location>
        <begin position="177"/>
        <end position="199"/>
    </location>
</feature>
<dbReference type="PROSITE" id="PS50014">
    <property type="entry name" value="BROMODOMAIN_2"/>
    <property type="match status" value="1"/>
</dbReference>
<dbReference type="InterPro" id="IPR036427">
    <property type="entry name" value="Bromodomain-like_sf"/>
</dbReference>
<dbReference type="InterPro" id="IPR029614">
    <property type="entry name" value="CECR2"/>
</dbReference>
<feature type="compositionally biased region" description="Basic residues" evidence="3">
    <location>
        <begin position="388"/>
        <end position="402"/>
    </location>
</feature>
<feature type="compositionally biased region" description="Basic and acidic residues" evidence="3">
    <location>
        <begin position="606"/>
        <end position="616"/>
    </location>
</feature>
<feature type="region of interest" description="Disordered" evidence="3">
    <location>
        <begin position="266"/>
        <end position="373"/>
    </location>
</feature>
<feature type="compositionally biased region" description="Polar residues" evidence="3">
    <location>
        <begin position="347"/>
        <end position="357"/>
    </location>
</feature>
<organism evidence="5">
    <name type="scientific">Cacopsylla melanoneura</name>
    <dbReference type="NCBI Taxonomy" id="428564"/>
    <lineage>
        <taxon>Eukaryota</taxon>
        <taxon>Metazoa</taxon>
        <taxon>Ecdysozoa</taxon>
        <taxon>Arthropoda</taxon>
        <taxon>Hexapoda</taxon>
        <taxon>Insecta</taxon>
        <taxon>Pterygota</taxon>
        <taxon>Neoptera</taxon>
        <taxon>Paraneoptera</taxon>
        <taxon>Hemiptera</taxon>
        <taxon>Sternorrhyncha</taxon>
        <taxon>Psylloidea</taxon>
        <taxon>Psyllidae</taxon>
        <taxon>Psyllinae</taxon>
        <taxon>Cacopsylla</taxon>
    </lineage>
</organism>
<dbReference type="SUPFAM" id="SSF47370">
    <property type="entry name" value="Bromodomain"/>
    <property type="match status" value="1"/>
</dbReference>
<protein>
    <submittedName>
        <fullName evidence="5">Cat eye syndrome critical region protein 2</fullName>
    </submittedName>
</protein>
<sequence>MFSPETKTNIQSWWEVPSIAHFCSLFRAAFNLLDFDIEELEEALLTDGTEDTGSSLLQELIVRLLCGCYGRNHGISIFNYQMFLRRLFRTKCREYGRENPFDSDIDFQFLPLRTKVEILQALCDFRLDADDVLDCLKNLESDSLRLQPLGYDRNQSAYWYFYGTRLYREDYPKVKKKEAPPKRGRKRIRPLEPGEEAEGGAEYEVDLGAGVWQVVCYTEEDWSALAEKTTDAPCKEEKTLHHVLTEDFLPEIPRLFEEKRNLQRKRLMEMAPRRQSTRIEKLKHSKEIERKLQKQKDEELRRQQEEEDRLDEEWRKQKMAKERAKRLENRERSGASRSGSEDRWTTTEDNSSLCSYQTSTGGLTATSTGRKTNNSLSAAMGEIILPPHHSHERHHSSKKHRRDHEYRSSQDDLRLGMYKIMNRLKSSEDAWPFCEPVDEETAPNYYERIKRPMDLTRMEEKLDQGRYKSFGAFRTDFQQIVDNCRKYNGLDNEYTDMVRRLQQIFRDSVSRYLDGYDDLIDPPPPGGDSSDEGGSDLGDRGTRGSSYPPPSPNEMTPPPKPKGKRGRKKKIVVLSPRSITPTDEEEDKENEDKCGPAFDSIPSNSESERDREEVESIKSLSNEPKPPKRRRGRPSKERPNNIPKNSSAAIEALELVTEQTLKDINKWLDDTPRFSEYSNSASNSPSQILGVVEDYESRARIEAEYQRTLSKIDKIDKAARKEALQQKRRLVKEQQAAAAALLAPPAPLPPPPPVKKKREPQRTIERLQPGKSKGNLISNTVKAAPQDDSPISGIILPLSKIREKEAALSLEEKDEAIQMPQMLSLGTVLTSDVIGFGITPKQHSFSEGEDDSKGESSGGSQEKNEKETKLGEIEEEKTELREESEEKIKDDNIKEEEKEERVIEVEKEKLVEEKVEDNEEEKEVVKKPETAPPAPAPAKETKPNFNAWFKAFGAPKVLPSTGKRKTFADFGAPGTPLSSGCRDSPEMRNEDTMDDIPDLPPPTPGRSLGLDEDRGVPHPAPRQRKLSTGSSMSERSSYSQEPDPLNSPRPSPMDEPYVSPQQPYHHSPNSAAPIKVGFYQDTFPRGSSDKSPASSCSNQNSPHLQIVSPVQSPKEPYYSNPLSPYPSPGPGVYDIPPPTPSYPSHSRDLPYFDRPPVYSVASGPTSPLARPPSSPPDKPPPTPNPTPSLSMYPVKKRVYTDTVEQSIPSPSHTPTPTPTPPPMRIMEHYPPAPDPRYYAHPHPSNTPHSSITLHSPYSNESPLGYTSNPKPPTGPELPTHTPYVHTPPSSQPTPTSDNTPLNYSNPSAPTPLNFANARSSSGSGYMAQDYSDPSKMKYEQLMSHMSARFNSPTVPTSTNSPQMPYPSNPDLLSNKLSSYPHPMYNYSDLMQKQFKPAGSPTPSNYPLSFNRPLSPQVFPNPNGELMNYHNKPGGEMMNYGKPGADLMNYHGKQSGDIMNYHNKPGGDMMNYHQTKPEEPPPKKPAAKKPRKKKNQPVVPETPPTPTSSISSGSTTAFQQYMGQNPTQPGEGSTLKPNPHLVPGTAYNFSQNPIKDSYSYLEDMRNSGYFLTESASPNVKTSTNSPFSFLPGSSRGAPSHPSVPSPNYSSLAQFMNPSTAGNPVLYQQYLQSVQSRSMMLGYPPGYLNMPPPHDRPPWGL</sequence>
<evidence type="ECO:0000259" key="4">
    <source>
        <dbReference type="PROSITE" id="PS50014"/>
    </source>
</evidence>
<evidence type="ECO:0000256" key="1">
    <source>
        <dbReference type="ARBA" id="ARBA00023117"/>
    </source>
</evidence>
<feature type="compositionally biased region" description="Low complexity" evidence="3">
    <location>
        <begin position="1506"/>
        <end position="1515"/>
    </location>
</feature>
<feature type="region of interest" description="Disordered" evidence="3">
    <location>
        <begin position="1461"/>
        <end position="1547"/>
    </location>
</feature>
<evidence type="ECO:0000313" key="5">
    <source>
        <dbReference type="EMBL" id="CAG6746076.1"/>
    </source>
</evidence>
<feature type="compositionally biased region" description="Pro residues" evidence="3">
    <location>
        <begin position="1169"/>
        <end position="1186"/>
    </location>
</feature>
<feature type="compositionally biased region" description="Basic residues" evidence="3">
    <location>
        <begin position="1484"/>
        <end position="1494"/>
    </location>
</feature>
<feature type="region of interest" description="Disordered" evidence="3">
    <location>
        <begin position="957"/>
        <end position="1328"/>
    </location>
</feature>
<feature type="compositionally biased region" description="Low complexity" evidence="3">
    <location>
        <begin position="358"/>
        <end position="369"/>
    </location>
</feature>